<dbReference type="SUPFAM" id="SSF55021">
    <property type="entry name" value="ACT-like"/>
    <property type="match status" value="1"/>
</dbReference>
<dbReference type="Proteomes" id="UP000029622">
    <property type="component" value="Unassembled WGS sequence"/>
</dbReference>
<protein>
    <recommendedName>
        <fullName evidence="3">Iron-only hydrogenase system regulator</fullName>
    </recommendedName>
</protein>
<gene>
    <name evidence="1" type="ORF">Y919_06290</name>
</gene>
<organism evidence="1 2">
    <name type="scientific">Caloranaerobacter azorensis H53214</name>
    <dbReference type="NCBI Taxonomy" id="1156417"/>
    <lineage>
        <taxon>Bacteria</taxon>
        <taxon>Bacillati</taxon>
        <taxon>Bacillota</taxon>
        <taxon>Tissierellia</taxon>
        <taxon>Tissierellales</taxon>
        <taxon>Thermohalobacteraceae</taxon>
        <taxon>Caloranaerobacter</taxon>
    </lineage>
</organism>
<name>A0A096BHS5_9FIRM</name>
<sequence length="86" mass="9736">MSKIILGLQIDNRFKEISEVQKILTDYGCIIKTRLGLHQQIENNNCTEKGLIILELTNNCGNKCSELEEKLSAINGVVIRKMEFPS</sequence>
<dbReference type="InterPro" id="IPR045865">
    <property type="entry name" value="ACT-like_dom_sf"/>
</dbReference>
<evidence type="ECO:0008006" key="3">
    <source>
        <dbReference type="Google" id="ProtNLM"/>
    </source>
</evidence>
<accession>A0A096BHS5</accession>
<proteinExistence type="predicted"/>
<comment type="caution">
    <text evidence="1">The sequence shown here is derived from an EMBL/GenBank/DDBJ whole genome shotgun (WGS) entry which is preliminary data.</text>
</comment>
<evidence type="ECO:0000313" key="2">
    <source>
        <dbReference type="Proteomes" id="UP000029622"/>
    </source>
</evidence>
<evidence type="ECO:0000313" key="1">
    <source>
        <dbReference type="EMBL" id="KGG80422.1"/>
    </source>
</evidence>
<dbReference type="Gene3D" id="3.30.70.1150">
    <property type="entry name" value="ACT-like. Chain A, domain 2"/>
    <property type="match status" value="1"/>
</dbReference>
<dbReference type="STRING" id="1156417.Y919_06290"/>
<dbReference type="InterPro" id="IPR027271">
    <property type="entry name" value="Acetolactate_synth/TF_NikR_C"/>
</dbReference>
<dbReference type="EMBL" id="AZTB01000026">
    <property type="protein sequence ID" value="KGG80422.1"/>
    <property type="molecule type" value="Genomic_DNA"/>
</dbReference>
<dbReference type="AlphaFoldDB" id="A0A096BHS5"/>
<dbReference type="RefSeq" id="WP_035163365.1">
    <property type="nucleotide sequence ID" value="NZ_AZTB01000026.1"/>
</dbReference>
<reference evidence="1 2" key="1">
    <citation type="submission" date="2013-12" db="EMBL/GenBank/DDBJ databases">
        <title>Draft genome sequence of Caloranaerobacter sp. H53214.</title>
        <authorList>
            <person name="Jiang L.J."/>
            <person name="Shao Z.Z."/>
            <person name="Long M.N."/>
        </authorList>
    </citation>
    <scope>NUCLEOTIDE SEQUENCE [LARGE SCALE GENOMIC DNA]</scope>
    <source>
        <strain evidence="1 2">H53214</strain>
    </source>
</reference>